<organism evidence="8">
    <name type="scientific">Amphimedon queenslandica</name>
    <name type="common">Sponge</name>
    <dbReference type="NCBI Taxonomy" id="400682"/>
    <lineage>
        <taxon>Eukaryota</taxon>
        <taxon>Metazoa</taxon>
        <taxon>Porifera</taxon>
        <taxon>Demospongiae</taxon>
        <taxon>Heteroscleromorpha</taxon>
        <taxon>Haplosclerida</taxon>
        <taxon>Niphatidae</taxon>
        <taxon>Amphimedon</taxon>
    </lineage>
</organism>
<evidence type="ECO:0000256" key="6">
    <source>
        <dbReference type="SAM" id="MobiDB-lite"/>
    </source>
</evidence>
<accession>A0A1X7T2G7</accession>
<dbReference type="PANTHER" id="PTHR46481">
    <property type="entry name" value="ZINC FINGER BED DOMAIN-CONTAINING PROTEIN 4"/>
    <property type="match status" value="1"/>
</dbReference>
<keyword evidence="2" id="KW-0479">Metal-binding</keyword>
<evidence type="ECO:0000256" key="3">
    <source>
        <dbReference type="ARBA" id="ARBA00022771"/>
    </source>
</evidence>
<evidence type="ECO:0000256" key="4">
    <source>
        <dbReference type="ARBA" id="ARBA00022833"/>
    </source>
</evidence>
<dbReference type="GO" id="GO:0005634">
    <property type="term" value="C:nucleus"/>
    <property type="evidence" value="ECO:0007669"/>
    <property type="project" value="UniProtKB-SubCell"/>
</dbReference>
<sequence length="146" mass="16703">MTTNNETEALQGTSTQNPHTTQEPSAKKFKHLRELLKEKQQAKEKSCSSSLSEEETELERYAKSDYTGSIDEDKDPFIFWSDNKTTYPILSNFAFDLLLTPASKAPVERIFSTGGDATTGKRNRLRDVNLERDIILMQNKKYLHIL</sequence>
<evidence type="ECO:0000313" key="8">
    <source>
        <dbReference type="EnsemblMetazoa" id="Aqu2.1.08552_001"/>
    </source>
</evidence>
<dbReference type="OrthoDB" id="10057873at2759"/>
<dbReference type="InParanoid" id="A0A1X7T2G7"/>
<dbReference type="EnsemblMetazoa" id="Aqu2.1.08552_001">
    <property type="protein sequence ID" value="Aqu2.1.08552_001"/>
    <property type="gene ID" value="Aqu2.1.08552"/>
</dbReference>
<feature type="domain" description="HAT C-terminal dimerisation" evidence="7">
    <location>
        <begin position="57"/>
        <end position="132"/>
    </location>
</feature>
<dbReference type="OMA" id="ERYAKSD"/>
<dbReference type="eggNOG" id="ENOG502SWG1">
    <property type="taxonomic scope" value="Eukaryota"/>
</dbReference>
<dbReference type="InterPro" id="IPR052035">
    <property type="entry name" value="ZnF_BED_domain_contain"/>
</dbReference>
<keyword evidence="3" id="KW-0863">Zinc-finger</keyword>
<feature type="region of interest" description="Disordered" evidence="6">
    <location>
        <begin position="38"/>
        <end position="65"/>
    </location>
</feature>
<evidence type="ECO:0000256" key="1">
    <source>
        <dbReference type="ARBA" id="ARBA00004123"/>
    </source>
</evidence>
<evidence type="ECO:0000256" key="5">
    <source>
        <dbReference type="ARBA" id="ARBA00023242"/>
    </source>
</evidence>
<evidence type="ECO:0000259" key="7">
    <source>
        <dbReference type="Pfam" id="PF05699"/>
    </source>
</evidence>
<proteinExistence type="predicted"/>
<dbReference type="SUPFAM" id="SSF53098">
    <property type="entry name" value="Ribonuclease H-like"/>
    <property type="match status" value="1"/>
</dbReference>
<protein>
    <recommendedName>
        <fullName evidence="7">HAT C-terminal dimerisation domain-containing protein</fullName>
    </recommendedName>
</protein>
<keyword evidence="5" id="KW-0539">Nucleus</keyword>
<evidence type="ECO:0000256" key="2">
    <source>
        <dbReference type="ARBA" id="ARBA00022723"/>
    </source>
</evidence>
<name>A0A1X7T2G7_AMPQE</name>
<dbReference type="AlphaFoldDB" id="A0A1X7T2G7"/>
<dbReference type="InterPro" id="IPR012337">
    <property type="entry name" value="RNaseH-like_sf"/>
</dbReference>
<dbReference type="Pfam" id="PF05699">
    <property type="entry name" value="Dimer_Tnp_hAT"/>
    <property type="match status" value="1"/>
</dbReference>
<dbReference type="InterPro" id="IPR008906">
    <property type="entry name" value="HATC_C_dom"/>
</dbReference>
<reference evidence="8" key="1">
    <citation type="submission" date="2017-05" db="UniProtKB">
        <authorList>
            <consortium name="EnsemblMetazoa"/>
        </authorList>
    </citation>
    <scope>IDENTIFICATION</scope>
</reference>
<dbReference type="GO" id="GO:0008270">
    <property type="term" value="F:zinc ion binding"/>
    <property type="evidence" value="ECO:0007669"/>
    <property type="project" value="UniProtKB-KW"/>
</dbReference>
<comment type="subcellular location">
    <subcellularLocation>
        <location evidence="1">Nucleus</location>
    </subcellularLocation>
</comment>
<feature type="region of interest" description="Disordered" evidence="6">
    <location>
        <begin position="1"/>
        <end position="26"/>
    </location>
</feature>
<dbReference type="PANTHER" id="PTHR46481:SF10">
    <property type="entry name" value="ZINC FINGER BED DOMAIN-CONTAINING PROTEIN 39"/>
    <property type="match status" value="1"/>
</dbReference>
<keyword evidence="4" id="KW-0862">Zinc</keyword>
<dbReference type="GO" id="GO:0046983">
    <property type="term" value="F:protein dimerization activity"/>
    <property type="evidence" value="ECO:0007669"/>
    <property type="project" value="InterPro"/>
</dbReference>
<feature type="compositionally biased region" description="Polar residues" evidence="6">
    <location>
        <begin position="1"/>
        <end position="24"/>
    </location>
</feature>